<sequence>MPVPSHGNGQLYYTFSRRHWNNMNRLSINDCESRSLEKTKTATYECTPNEDLLNASINKEVTTGNACNVFMKLLKNDVGEKKVKDWEGQNNCDIEIRCDSAKVTTY</sequence>
<accession>A0A3L5TSX5</accession>
<feature type="non-terminal residue" evidence="1">
    <location>
        <position position="1"/>
    </location>
</feature>
<comment type="caution">
    <text evidence="1">The sequence shown here is derived from an EMBL/GenBank/DDBJ whole genome shotgun (WGS) entry which is preliminary data.</text>
</comment>
<name>A0A3L5TSX5_MYTGA</name>
<evidence type="ECO:0000313" key="2">
    <source>
        <dbReference type="Proteomes" id="UP000266721"/>
    </source>
</evidence>
<proteinExistence type="predicted"/>
<organism evidence="1 2">
    <name type="scientific">Mytilus galloprovincialis</name>
    <name type="common">Mediterranean mussel</name>
    <dbReference type="NCBI Taxonomy" id="29158"/>
    <lineage>
        <taxon>Eukaryota</taxon>
        <taxon>Metazoa</taxon>
        <taxon>Spiralia</taxon>
        <taxon>Lophotrochozoa</taxon>
        <taxon>Mollusca</taxon>
        <taxon>Bivalvia</taxon>
        <taxon>Autobranchia</taxon>
        <taxon>Pteriomorphia</taxon>
        <taxon>Mytilida</taxon>
        <taxon>Mytiloidea</taxon>
        <taxon>Mytilidae</taxon>
        <taxon>Mytilinae</taxon>
        <taxon>Mytilus</taxon>
    </lineage>
</organism>
<evidence type="ECO:0000313" key="1">
    <source>
        <dbReference type="EMBL" id="OPL33050.1"/>
    </source>
</evidence>
<dbReference type="Proteomes" id="UP000266721">
    <property type="component" value="Unassembled WGS sequence"/>
</dbReference>
<reference evidence="1 2" key="1">
    <citation type="journal article" date="2016" name="PLoS ONE">
        <title>A First Insight into the Genome of the Filter-Feeder Mussel Mytilus galloprovincialis.</title>
        <authorList>
            <person name="Murgarella M."/>
            <person name="Puiu D."/>
            <person name="Novoa B."/>
            <person name="Figueras A."/>
            <person name="Posada D."/>
            <person name="Canchaya C."/>
        </authorList>
    </citation>
    <scope>NUCLEOTIDE SEQUENCE [LARGE SCALE GENOMIC DNA]</scope>
    <source>
        <tissue evidence="1">Muscle</tissue>
    </source>
</reference>
<dbReference type="AlphaFoldDB" id="A0A3L5TSX5"/>
<dbReference type="EMBL" id="KV585161">
    <property type="protein sequence ID" value="OPL33050.1"/>
    <property type="molecule type" value="Genomic_DNA"/>
</dbReference>
<gene>
    <name evidence="1" type="ORF">AM593_07051</name>
</gene>
<protein>
    <submittedName>
        <fullName evidence="1">Uncharacterized protein</fullName>
    </submittedName>
</protein>
<keyword evidence="2" id="KW-1185">Reference proteome</keyword>